<reference evidence="1" key="1">
    <citation type="submission" date="2023-06" db="EMBL/GenBank/DDBJ databases">
        <title>Genome-scale phylogeny and comparative genomics of the fungal order Sordariales.</title>
        <authorList>
            <consortium name="Lawrence Berkeley National Laboratory"/>
            <person name="Hensen N."/>
            <person name="Bonometti L."/>
            <person name="Westerberg I."/>
            <person name="Brannstrom I.O."/>
            <person name="Guillou S."/>
            <person name="Cros-Aarteil S."/>
            <person name="Calhoun S."/>
            <person name="Haridas S."/>
            <person name="Kuo A."/>
            <person name="Mondo S."/>
            <person name="Pangilinan J."/>
            <person name="Riley R."/>
            <person name="Labutti K."/>
            <person name="Andreopoulos B."/>
            <person name="Lipzen A."/>
            <person name="Chen C."/>
            <person name="Yanf M."/>
            <person name="Daum C."/>
            <person name="Ng V."/>
            <person name="Clum A."/>
            <person name="Steindorff A."/>
            <person name="Ohm R."/>
            <person name="Martin F."/>
            <person name="Silar P."/>
            <person name="Natvig D."/>
            <person name="Lalanne C."/>
            <person name="Gautier V."/>
            <person name="Ament-Velasquez S.L."/>
            <person name="Kruys A."/>
            <person name="Hutchinson M.I."/>
            <person name="Powell A.J."/>
            <person name="Barry K."/>
            <person name="Miller A.N."/>
            <person name="Grigoriev I.V."/>
            <person name="Debuchy R."/>
            <person name="Gladieux P."/>
            <person name="Thoren M.H."/>
            <person name="Johannesson H."/>
        </authorList>
    </citation>
    <scope>NUCLEOTIDE SEQUENCE</scope>
    <source>
        <strain evidence="1">8032-3</strain>
    </source>
</reference>
<accession>A0AAJ0BZQ7</accession>
<organism evidence="1 2">
    <name type="scientific">Phialemonium atrogriseum</name>
    <dbReference type="NCBI Taxonomy" id="1093897"/>
    <lineage>
        <taxon>Eukaryota</taxon>
        <taxon>Fungi</taxon>
        <taxon>Dikarya</taxon>
        <taxon>Ascomycota</taxon>
        <taxon>Pezizomycotina</taxon>
        <taxon>Sordariomycetes</taxon>
        <taxon>Sordariomycetidae</taxon>
        <taxon>Cephalothecales</taxon>
        <taxon>Cephalothecaceae</taxon>
        <taxon>Phialemonium</taxon>
    </lineage>
</organism>
<evidence type="ECO:0000313" key="1">
    <source>
        <dbReference type="EMBL" id="KAK1765051.1"/>
    </source>
</evidence>
<protein>
    <submittedName>
        <fullName evidence="1">Uncharacterized protein</fullName>
    </submittedName>
</protein>
<keyword evidence="2" id="KW-1185">Reference proteome</keyword>
<dbReference type="GeneID" id="85314955"/>
<proteinExistence type="predicted"/>
<sequence length="142" mass="15899">MFDSLFPGQVYRSWLGQPPPAPLPSTVTITGVRFPADGSKPHTLPLTTTTDGWRDFETFRLQNQPLSSCNGLYVLFYSFDSESLPIHSNFPEAIFERQRTFAGDTFVVKLQGNEIGEDLGEDGWAVWVDVPSDILSLPIMKM</sequence>
<dbReference type="AlphaFoldDB" id="A0AAJ0BZQ7"/>
<dbReference type="Proteomes" id="UP001244011">
    <property type="component" value="Unassembled WGS sequence"/>
</dbReference>
<comment type="caution">
    <text evidence="1">The sequence shown here is derived from an EMBL/GenBank/DDBJ whole genome shotgun (WGS) entry which is preliminary data.</text>
</comment>
<gene>
    <name evidence="1" type="ORF">QBC33DRAFT_593977</name>
</gene>
<name>A0AAJ0BZQ7_9PEZI</name>
<evidence type="ECO:0000313" key="2">
    <source>
        <dbReference type="Proteomes" id="UP001244011"/>
    </source>
</evidence>
<dbReference type="RefSeq" id="XP_060281264.1">
    <property type="nucleotide sequence ID" value="XM_060431768.1"/>
</dbReference>
<dbReference type="EMBL" id="MU839017">
    <property type="protein sequence ID" value="KAK1765051.1"/>
    <property type="molecule type" value="Genomic_DNA"/>
</dbReference>